<organism evidence="2">
    <name type="scientific">marine metagenome</name>
    <dbReference type="NCBI Taxonomy" id="408172"/>
    <lineage>
        <taxon>unclassified sequences</taxon>
        <taxon>metagenomes</taxon>
        <taxon>ecological metagenomes</taxon>
    </lineage>
</organism>
<keyword evidence="1" id="KW-1133">Transmembrane helix</keyword>
<name>A0A381N0S8_9ZZZZ</name>
<accession>A0A381N0S8</accession>
<dbReference type="EMBL" id="UINC01000055">
    <property type="protein sequence ID" value="SUZ48147.1"/>
    <property type="molecule type" value="Genomic_DNA"/>
</dbReference>
<dbReference type="AlphaFoldDB" id="A0A381N0S8"/>
<keyword evidence="1" id="KW-0812">Transmembrane</keyword>
<proteinExistence type="predicted"/>
<evidence type="ECO:0000313" key="2">
    <source>
        <dbReference type="EMBL" id="SUZ48147.1"/>
    </source>
</evidence>
<gene>
    <name evidence="2" type="ORF">METZ01_LOCUS1001</name>
</gene>
<keyword evidence="1" id="KW-0472">Membrane</keyword>
<feature type="transmembrane region" description="Helical" evidence="1">
    <location>
        <begin position="35"/>
        <end position="57"/>
    </location>
</feature>
<sequence length="114" mass="12553">MKRASELAVSDPYDGQSTLDEAEVFRIASEVDLPVGAALAFGGLSPVVIAAATARVIGRYSMRAREEVQRELEGVLDRLEQGEDLAPPPASWRRWVMDPARRFRVEIAGSRGER</sequence>
<reference evidence="2" key="1">
    <citation type="submission" date="2018-05" db="EMBL/GenBank/DDBJ databases">
        <authorList>
            <person name="Lanie J.A."/>
            <person name="Ng W.-L."/>
            <person name="Kazmierczak K.M."/>
            <person name="Andrzejewski T.M."/>
            <person name="Davidsen T.M."/>
            <person name="Wayne K.J."/>
            <person name="Tettelin H."/>
            <person name="Glass J.I."/>
            <person name="Rusch D."/>
            <person name="Podicherti R."/>
            <person name="Tsui H.-C.T."/>
            <person name="Winkler M.E."/>
        </authorList>
    </citation>
    <scope>NUCLEOTIDE SEQUENCE</scope>
</reference>
<evidence type="ECO:0000256" key="1">
    <source>
        <dbReference type="SAM" id="Phobius"/>
    </source>
</evidence>
<protein>
    <submittedName>
        <fullName evidence="2">Uncharacterized protein</fullName>
    </submittedName>
</protein>